<dbReference type="OrthoDB" id="9806643at2"/>
<accession>D3VPL1</accession>
<evidence type="ECO:0000313" key="6">
    <source>
        <dbReference type="EMBL" id="CBH40405.1"/>
    </source>
</evidence>
<comment type="similarity">
    <text evidence="4 5">Belongs to the RNA methyltransferase RlmH family.</text>
</comment>
<dbReference type="InterPro" id="IPR029028">
    <property type="entry name" value="Alpha/beta_knot_MTases"/>
</dbReference>
<reference evidence="7" key="1">
    <citation type="journal article" date="2010" name="BMC Genomics">
        <title>Comparative genomic and proteomic analyses of two Mycoplasma agalactiae strains: clues to the macro- and micro-events that are shaping mycoplasma diversity.</title>
        <authorList>
            <person name="Nouvel L.X."/>
            <person name="Sirand-Pugnet P."/>
            <person name="Marenda M.S."/>
            <person name="Sagne E."/>
            <person name="Barbe V."/>
            <person name="Mangenot S."/>
            <person name="Schenowitz C."/>
            <person name="Jacob D."/>
            <person name="Barre A."/>
            <person name="Claverol S."/>
            <person name="Blanchard A."/>
            <person name="Citti C."/>
        </authorList>
    </citation>
    <scope>NUCLEOTIDE SEQUENCE [LARGE SCALE GENOMIC DNA]</scope>
    <source>
        <strain evidence="7">5632</strain>
    </source>
</reference>
<comment type="catalytic activity">
    <reaction evidence="5">
        <text>pseudouridine(1915) in 23S rRNA + S-adenosyl-L-methionine = N(3)-methylpseudouridine(1915) in 23S rRNA + S-adenosyl-L-homocysteine + H(+)</text>
        <dbReference type="Rhea" id="RHEA:42752"/>
        <dbReference type="Rhea" id="RHEA-COMP:10221"/>
        <dbReference type="Rhea" id="RHEA-COMP:10222"/>
        <dbReference type="ChEBI" id="CHEBI:15378"/>
        <dbReference type="ChEBI" id="CHEBI:57856"/>
        <dbReference type="ChEBI" id="CHEBI:59789"/>
        <dbReference type="ChEBI" id="CHEBI:65314"/>
        <dbReference type="ChEBI" id="CHEBI:74486"/>
        <dbReference type="EC" id="2.1.1.177"/>
    </reaction>
</comment>
<dbReference type="SUPFAM" id="SSF75217">
    <property type="entry name" value="alpha/beta knot"/>
    <property type="match status" value="1"/>
</dbReference>
<feature type="binding site" evidence="5">
    <location>
        <position position="100"/>
    </location>
    <ligand>
        <name>S-adenosyl-L-methionine</name>
        <dbReference type="ChEBI" id="CHEBI:59789"/>
    </ligand>
</feature>
<keyword evidence="2 5" id="KW-0808">Transferase</keyword>
<evidence type="ECO:0000313" key="7">
    <source>
        <dbReference type="Proteomes" id="UP000006902"/>
    </source>
</evidence>
<dbReference type="InterPro" id="IPR003742">
    <property type="entry name" value="RlmH-like"/>
</dbReference>
<sequence>MTKIKIVAVGSLSPKFKSLYEEYAKQVSHFCSLSLSELKEFSEEKNIEVKKEKETKLILDALLPNSKVILLSLKGKQIDSIAFSKLIEMNTNQSFTFIIGGSDGVCEEHFESAQKLSFSQMTFPHQLFRIMLIEQIYRAFMILNNSKYHK</sequence>
<comment type="subunit">
    <text evidence="5">Homodimer.</text>
</comment>
<evidence type="ECO:0000256" key="1">
    <source>
        <dbReference type="ARBA" id="ARBA00022603"/>
    </source>
</evidence>
<evidence type="ECO:0000256" key="3">
    <source>
        <dbReference type="ARBA" id="ARBA00022691"/>
    </source>
</evidence>
<dbReference type="EMBL" id="FP671138">
    <property type="protein sequence ID" value="CBH40405.1"/>
    <property type="molecule type" value="Genomic_DNA"/>
</dbReference>
<gene>
    <name evidence="5" type="primary">rlmH</name>
    <name evidence="6" type="ordered locus">MAGa1740</name>
</gene>
<keyword evidence="5" id="KW-0963">Cytoplasm</keyword>
<organism evidence="6 7">
    <name type="scientific">Mycoplasmopsis agalactiae</name>
    <name type="common">Mycoplasma agalactiae</name>
    <dbReference type="NCBI Taxonomy" id="2110"/>
    <lineage>
        <taxon>Bacteria</taxon>
        <taxon>Bacillati</taxon>
        <taxon>Mycoplasmatota</taxon>
        <taxon>Mycoplasmoidales</taxon>
        <taxon>Metamycoplasmataceae</taxon>
        <taxon>Mycoplasmopsis</taxon>
    </lineage>
</organism>
<comment type="subcellular location">
    <subcellularLocation>
        <location evidence="5">Cytoplasm</location>
    </subcellularLocation>
</comment>
<dbReference type="KEGG" id="mal:MAGa1740"/>
<dbReference type="PANTHER" id="PTHR33603">
    <property type="entry name" value="METHYLTRANSFERASE"/>
    <property type="match status" value="1"/>
</dbReference>
<dbReference type="PANTHER" id="PTHR33603:SF1">
    <property type="entry name" value="RIBOSOMAL RNA LARGE SUBUNIT METHYLTRANSFERASE H"/>
    <property type="match status" value="1"/>
</dbReference>
<dbReference type="Gene3D" id="3.40.1280.10">
    <property type="match status" value="1"/>
</dbReference>
<dbReference type="Proteomes" id="UP000006902">
    <property type="component" value="Chromosome"/>
</dbReference>
<evidence type="ECO:0000256" key="2">
    <source>
        <dbReference type="ARBA" id="ARBA00022679"/>
    </source>
</evidence>
<dbReference type="Pfam" id="PF02590">
    <property type="entry name" value="SPOUT_MTase"/>
    <property type="match status" value="1"/>
</dbReference>
<evidence type="ECO:0000256" key="5">
    <source>
        <dbReference type="HAMAP-Rule" id="MF_00658"/>
    </source>
</evidence>
<feature type="binding site" evidence="5">
    <location>
        <position position="71"/>
    </location>
    <ligand>
        <name>S-adenosyl-L-methionine</name>
        <dbReference type="ChEBI" id="CHEBI:59789"/>
    </ligand>
</feature>
<proteinExistence type="inferred from homology"/>
<dbReference type="GO" id="GO:0005737">
    <property type="term" value="C:cytoplasm"/>
    <property type="evidence" value="ECO:0007669"/>
    <property type="project" value="UniProtKB-SubCell"/>
</dbReference>
<keyword evidence="3 5" id="KW-0949">S-adenosyl-L-methionine</keyword>
<comment type="function">
    <text evidence="5">Specifically methylates the pseudouridine at position 1915 (m3Psi1915) in 23S rRNA.</text>
</comment>
<keyword evidence="5" id="KW-0698">rRNA processing</keyword>
<dbReference type="eggNOG" id="COG1576">
    <property type="taxonomic scope" value="Bacteria"/>
</dbReference>
<dbReference type="GO" id="GO:0070038">
    <property type="term" value="F:rRNA (pseudouridine-N3-)-methyltransferase activity"/>
    <property type="evidence" value="ECO:0007669"/>
    <property type="project" value="UniProtKB-UniRule"/>
</dbReference>
<keyword evidence="1 5" id="KW-0489">Methyltransferase</keyword>
<dbReference type="InterPro" id="IPR029026">
    <property type="entry name" value="tRNA_m1G_MTases_N"/>
</dbReference>
<dbReference type="EC" id="2.1.1.177" evidence="5"/>
<feature type="binding site" evidence="5">
    <location>
        <begin position="118"/>
        <end position="123"/>
    </location>
    <ligand>
        <name>S-adenosyl-L-methionine</name>
        <dbReference type="ChEBI" id="CHEBI:59789"/>
    </ligand>
</feature>
<evidence type="ECO:0000256" key="4">
    <source>
        <dbReference type="ARBA" id="ARBA00038303"/>
    </source>
</evidence>
<dbReference type="AlphaFoldDB" id="D3VPL1"/>
<dbReference type="RefSeq" id="WP_013021832.1">
    <property type="nucleotide sequence ID" value="NC_013948.1"/>
</dbReference>
<protein>
    <recommendedName>
        <fullName evidence="5">Ribosomal RNA large subunit methyltransferase H</fullName>
        <ecNumber evidence="5">2.1.1.177</ecNumber>
    </recommendedName>
    <alternativeName>
        <fullName evidence="5">23S rRNA (pseudouridine1915-N3)-methyltransferase</fullName>
    </alternativeName>
    <alternativeName>
        <fullName evidence="5">23S rRNA m3Psi1915 methyltransferase</fullName>
    </alternativeName>
    <alternativeName>
        <fullName evidence="5">rRNA (pseudouridine-N3-)-methyltransferase RlmH</fullName>
    </alternativeName>
</protein>
<name>D3VPL1_MYCAA</name>
<dbReference type="PIRSF" id="PIRSF004505">
    <property type="entry name" value="MT_bac"/>
    <property type="match status" value="1"/>
</dbReference>
<dbReference type="CDD" id="cd18081">
    <property type="entry name" value="RlmH-like"/>
    <property type="match status" value="1"/>
</dbReference>
<dbReference type="HAMAP" id="MF_00658">
    <property type="entry name" value="23SrRNA_methyltr_H"/>
    <property type="match status" value="1"/>
</dbReference>